<name>A0ABP8Y235_9MICO</name>
<dbReference type="EMBL" id="BAABHM010000031">
    <property type="protein sequence ID" value="GAA4719144.1"/>
    <property type="molecule type" value="Genomic_DNA"/>
</dbReference>
<organism evidence="2 3">
    <name type="scientific">Promicromonospora umidemergens</name>
    <dbReference type="NCBI Taxonomy" id="629679"/>
    <lineage>
        <taxon>Bacteria</taxon>
        <taxon>Bacillati</taxon>
        <taxon>Actinomycetota</taxon>
        <taxon>Actinomycetes</taxon>
        <taxon>Micrococcales</taxon>
        <taxon>Promicromonosporaceae</taxon>
        <taxon>Promicromonospora</taxon>
    </lineage>
</organism>
<dbReference type="NCBIfam" id="TIGR01764">
    <property type="entry name" value="excise"/>
    <property type="match status" value="1"/>
</dbReference>
<comment type="caution">
    <text evidence="2">The sequence shown here is derived from an EMBL/GenBank/DDBJ whole genome shotgun (WGS) entry which is preliminary data.</text>
</comment>
<evidence type="ECO:0000313" key="3">
    <source>
        <dbReference type="Proteomes" id="UP001500843"/>
    </source>
</evidence>
<dbReference type="Proteomes" id="UP001500843">
    <property type="component" value="Unassembled WGS sequence"/>
</dbReference>
<dbReference type="InterPro" id="IPR010093">
    <property type="entry name" value="SinI_DNA-bd"/>
</dbReference>
<keyword evidence="3" id="KW-1185">Reference proteome</keyword>
<gene>
    <name evidence="2" type="ORF">GCM10023198_48640</name>
</gene>
<dbReference type="RefSeq" id="WP_345376254.1">
    <property type="nucleotide sequence ID" value="NZ_BAABHM010000031.1"/>
</dbReference>
<protein>
    <recommendedName>
        <fullName evidence="1">Helix-turn-helix domain-containing protein</fullName>
    </recommendedName>
</protein>
<sequence>MRTYLSMTAIGQESEMDAQGVLPFAVDDPLLTAAEAAEVLGVSRWWFGELVRRGRVGPSARIGGRLRVRRSVLDRYRAEQAGDPQDPYLTYEDIGVYLGVSSWTAGELVRRGLLAGTRIGRRVVVLRSVVDAYVQACTR</sequence>
<evidence type="ECO:0000259" key="1">
    <source>
        <dbReference type="Pfam" id="PF12728"/>
    </source>
</evidence>
<proteinExistence type="predicted"/>
<dbReference type="InterPro" id="IPR041657">
    <property type="entry name" value="HTH_17"/>
</dbReference>
<dbReference type="Pfam" id="PF12728">
    <property type="entry name" value="HTH_17"/>
    <property type="match status" value="2"/>
</dbReference>
<accession>A0ABP8Y235</accession>
<evidence type="ECO:0000313" key="2">
    <source>
        <dbReference type="EMBL" id="GAA4719144.1"/>
    </source>
</evidence>
<reference evidence="3" key="1">
    <citation type="journal article" date="2019" name="Int. J. Syst. Evol. Microbiol.">
        <title>The Global Catalogue of Microorganisms (GCM) 10K type strain sequencing project: providing services to taxonomists for standard genome sequencing and annotation.</title>
        <authorList>
            <consortium name="The Broad Institute Genomics Platform"/>
            <consortium name="The Broad Institute Genome Sequencing Center for Infectious Disease"/>
            <person name="Wu L."/>
            <person name="Ma J."/>
        </authorList>
    </citation>
    <scope>NUCLEOTIDE SEQUENCE [LARGE SCALE GENOMIC DNA]</scope>
    <source>
        <strain evidence="3">JCM 17975</strain>
    </source>
</reference>
<feature type="domain" description="Helix-turn-helix" evidence="1">
    <location>
        <begin position="30"/>
        <end position="80"/>
    </location>
</feature>
<feature type="domain" description="Helix-turn-helix" evidence="1">
    <location>
        <begin position="88"/>
        <end position="137"/>
    </location>
</feature>